<comment type="caution">
    <text evidence="1">The sequence shown here is derived from an EMBL/GenBank/DDBJ whole genome shotgun (WGS) entry which is preliminary data.</text>
</comment>
<dbReference type="OrthoDB" id="2447348at2759"/>
<feature type="non-terminal residue" evidence="1">
    <location>
        <position position="169"/>
    </location>
</feature>
<organism evidence="1 2">
    <name type="scientific">Dissophora globulifera</name>
    <dbReference type="NCBI Taxonomy" id="979702"/>
    <lineage>
        <taxon>Eukaryota</taxon>
        <taxon>Fungi</taxon>
        <taxon>Fungi incertae sedis</taxon>
        <taxon>Mucoromycota</taxon>
        <taxon>Mortierellomycotina</taxon>
        <taxon>Mortierellomycetes</taxon>
        <taxon>Mortierellales</taxon>
        <taxon>Mortierellaceae</taxon>
        <taxon>Dissophora</taxon>
    </lineage>
</organism>
<feature type="non-terminal residue" evidence="1">
    <location>
        <position position="1"/>
    </location>
</feature>
<evidence type="ECO:0000313" key="1">
    <source>
        <dbReference type="EMBL" id="KAG0300025.1"/>
    </source>
</evidence>
<reference evidence="1" key="1">
    <citation type="journal article" date="2020" name="Fungal Divers.">
        <title>Resolving the Mortierellaceae phylogeny through synthesis of multi-gene phylogenetics and phylogenomics.</title>
        <authorList>
            <person name="Vandepol N."/>
            <person name="Liber J."/>
            <person name="Desiro A."/>
            <person name="Na H."/>
            <person name="Kennedy M."/>
            <person name="Barry K."/>
            <person name="Grigoriev I.V."/>
            <person name="Miller A.N."/>
            <person name="O'Donnell K."/>
            <person name="Stajich J.E."/>
            <person name="Bonito G."/>
        </authorList>
    </citation>
    <scope>NUCLEOTIDE SEQUENCE</scope>
    <source>
        <strain evidence="1">REB-010B</strain>
    </source>
</reference>
<evidence type="ECO:0000313" key="2">
    <source>
        <dbReference type="Proteomes" id="UP000738325"/>
    </source>
</evidence>
<sequence length="169" mass="19161">PLFSDFPKAKLAPGFVYFAERNLAQLFFINIQTRPILARILGLALISKQTEFVIANRGELVRRLFYNVSQSRRIDGYHRRVALQGDVSQAAQGRRLKLRGTICTNGLVLNLLAIDTSKLRPRKQAKKMEFGRDADEVDSDLFNVDNPGEQLDDAFLPEDILDKTKAELK</sequence>
<accession>A0A9P6UHL6</accession>
<dbReference type="Proteomes" id="UP000738325">
    <property type="component" value="Unassembled WGS sequence"/>
</dbReference>
<keyword evidence="2" id="KW-1185">Reference proteome</keyword>
<gene>
    <name evidence="1" type="ORF">BGZ99_003944</name>
</gene>
<name>A0A9P6UHL6_9FUNG</name>
<protein>
    <submittedName>
        <fullName evidence="1">Uncharacterized protein</fullName>
    </submittedName>
</protein>
<dbReference type="AlphaFoldDB" id="A0A9P6UHL6"/>
<dbReference type="EMBL" id="JAAAIP010002456">
    <property type="protein sequence ID" value="KAG0300025.1"/>
    <property type="molecule type" value="Genomic_DNA"/>
</dbReference>
<proteinExistence type="predicted"/>